<dbReference type="Pfam" id="PF13649">
    <property type="entry name" value="Methyltransf_25"/>
    <property type="match status" value="1"/>
</dbReference>
<feature type="region of interest" description="Disordered" evidence="1">
    <location>
        <begin position="286"/>
        <end position="307"/>
    </location>
</feature>
<accession>A0A7S9LEI8</accession>
<feature type="domain" description="Methyltransferase" evidence="2">
    <location>
        <begin position="74"/>
        <end position="139"/>
    </location>
</feature>
<dbReference type="Proteomes" id="UP000594430">
    <property type="component" value="Chromosome"/>
</dbReference>
<dbReference type="AlphaFoldDB" id="A0A7S9LEI8"/>
<dbReference type="EMBL" id="CP064946">
    <property type="protein sequence ID" value="QPH47539.1"/>
    <property type="molecule type" value="Genomic_DNA"/>
</dbReference>
<dbReference type="RefSeq" id="WP_196110040.1">
    <property type="nucleotide sequence ID" value="NZ_CP064943.1"/>
</dbReference>
<evidence type="ECO:0000313" key="3">
    <source>
        <dbReference type="EMBL" id="QPH47539.1"/>
    </source>
</evidence>
<feature type="compositionally biased region" description="Basic residues" evidence="1">
    <location>
        <begin position="1"/>
        <end position="18"/>
    </location>
</feature>
<dbReference type="CDD" id="cd02440">
    <property type="entry name" value="AdoMet_MTases"/>
    <property type="match status" value="1"/>
</dbReference>
<dbReference type="InterPro" id="IPR041698">
    <property type="entry name" value="Methyltransf_25"/>
</dbReference>
<dbReference type="InterPro" id="IPR029063">
    <property type="entry name" value="SAM-dependent_MTases_sf"/>
</dbReference>
<keyword evidence="3" id="KW-0489">Methyltransferase</keyword>
<evidence type="ECO:0000256" key="1">
    <source>
        <dbReference type="SAM" id="MobiDB-lite"/>
    </source>
</evidence>
<evidence type="ECO:0000259" key="2">
    <source>
        <dbReference type="Pfam" id="PF13649"/>
    </source>
</evidence>
<evidence type="ECO:0000313" key="4">
    <source>
        <dbReference type="Proteomes" id="UP000594430"/>
    </source>
</evidence>
<dbReference type="GO" id="GO:0032259">
    <property type="term" value="P:methylation"/>
    <property type="evidence" value="ECO:0007669"/>
    <property type="project" value="UniProtKB-KW"/>
</dbReference>
<gene>
    <name evidence="3" type="ORF">IZU98_14080</name>
</gene>
<dbReference type="Gene3D" id="3.40.50.150">
    <property type="entry name" value="Vaccinia Virus protein VP39"/>
    <property type="match status" value="1"/>
</dbReference>
<protein>
    <submittedName>
        <fullName evidence="3">Methyltransferase domain-containing protein</fullName>
    </submittedName>
</protein>
<reference evidence="3 4" key="1">
    <citation type="submission" date="2020-11" db="EMBL/GenBank/DDBJ databases">
        <title>Pseudomonas fulva producing VIM-24.</title>
        <authorList>
            <person name="Liu S."/>
        </authorList>
    </citation>
    <scope>NUCLEOTIDE SEQUENCE [LARGE SCALE GENOMIC DNA]</scope>
    <source>
        <strain evidence="3 4">ZDHY414</strain>
    </source>
</reference>
<sequence length="307" mass="33802">MSINSKRRRDLKKAKRRPASGGGGGSGPQPQAIYQLNSFRKAYIKSWGINSEGHLAQGHYTWMAERVKGFPRTLEIGCGVGYSTLALLQQGHTVVCVEENPQCIAATRKRLADAGFCVEVISRETPVSLDENAYRLIYSEIAEAPEADCVLIEGDALNDPALEAWLERQPTFDAIACWLLGTHDARGHNAAVDLALMPTAYEHRIFVQNRVYEIADRILRSGGVLSVIDRAQTPTTQDMVDKILQHHREQASVTSLVVQPVEHTPHVESEQQGAMRMMTTQPLSAAMASTPDDPPMMSLRSTTSVKP</sequence>
<keyword evidence="3" id="KW-0808">Transferase</keyword>
<dbReference type="SUPFAM" id="SSF53335">
    <property type="entry name" value="S-adenosyl-L-methionine-dependent methyltransferases"/>
    <property type="match status" value="1"/>
</dbReference>
<organism evidence="3 4">
    <name type="scientific">Pseudomonas fulva</name>
    <dbReference type="NCBI Taxonomy" id="47880"/>
    <lineage>
        <taxon>Bacteria</taxon>
        <taxon>Pseudomonadati</taxon>
        <taxon>Pseudomonadota</taxon>
        <taxon>Gammaproteobacteria</taxon>
        <taxon>Pseudomonadales</taxon>
        <taxon>Pseudomonadaceae</taxon>
        <taxon>Pseudomonas</taxon>
    </lineage>
</organism>
<proteinExistence type="predicted"/>
<dbReference type="GO" id="GO:0008168">
    <property type="term" value="F:methyltransferase activity"/>
    <property type="evidence" value="ECO:0007669"/>
    <property type="project" value="UniProtKB-KW"/>
</dbReference>
<feature type="region of interest" description="Disordered" evidence="1">
    <location>
        <begin position="1"/>
        <end position="31"/>
    </location>
</feature>
<name>A0A7S9LEI8_9PSED</name>